<gene>
    <name evidence="1" type="ordered locus">Thal_0278</name>
</gene>
<dbReference type="KEGG" id="tal:Thal_0278"/>
<protein>
    <recommendedName>
        <fullName evidence="3">DUF503 domain-containing protein</fullName>
    </recommendedName>
</protein>
<organism evidence="1 2">
    <name type="scientific">Thermocrinis albus (strain DSM 14484 / JCM 11386 / HI 11/12)</name>
    <dbReference type="NCBI Taxonomy" id="638303"/>
    <lineage>
        <taxon>Bacteria</taxon>
        <taxon>Pseudomonadati</taxon>
        <taxon>Aquificota</taxon>
        <taxon>Aquificia</taxon>
        <taxon>Aquificales</taxon>
        <taxon>Aquificaceae</taxon>
        <taxon>Thermocrinis</taxon>
    </lineage>
</organism>
<dbReference type="InterPro" id="IPR007546">
    <property type="entry name" value="DUF503"/>
</dbReference>
<sequence length="97" mass="11462">MVVGVLMVELFMPENSSLKEKRYYMRSIKDRLRNQFNVSVAEIDHQDKWQRSSIAVVCAGSEYSYVQETLGKVRNFLDRNFPELIMSFKDKYLTPDM</sequence>
<dbReference type="PANTHER" id="PTHR36441">
    <property type="entry name" value="HYPOTHETICAL CYTOSOLIC PROTEIN"/>
    <property type="match status" value="1"/>
</dbReference>
<dbReference type="Proteomes" id="UP000002043">
    <property type="component" value="Chromosome"/>
</dbReference>
<dbReference type="AlphaFoldDB" id="D3SP26"/>
<keyword evidence="2" id="KW-1185">Reference proteome</keyword>
<dbReference type="EMBL" id="CP001931">
    <property type="protein sequence ID" value="ADC88913.1"/>
    <property type="molecule type" value="Genomic_DNA"/>
</dbReference>
<evidence type="ECO:0000313" key="2">
    <source>
        <dbReference type="Proteomes" id="UP000002043"/>
    </source>
</evidence>
<dbReference type="STRING" id="638303.Thal_0278"/>
<dbReference type="RefSeq" id="WP_012991320.1">
    <property type="nucleotide sequence ID" value="NC_013894.1"/>
</dbReference>
<dbReference type="eggNOG" id="COG1550">
    <property type="taxonomic scope" value="Bacteria"/>
</dbReference>
<dbReference type="OrthoDB" id="9809023at2"/>
<accession>D3SP26</accession>
<dbReference type="Gene3D" id="3.30.70.1120">
    <property type="entry name" value="TT1725-like"/>
    <property type="match status" value="1"/>
</dbReference>
<evidence type="ECO:0008006" key="3">
    <source>
        <dbReference type="Google" id="ProtNLM"/>
    </source>
</evidence>
<proteinExistence type="predicted"/>
<dbReference type="SUPFAM" id="SSF103007">
    <property type="entry name" value="Hypothetical protein TT1725"/>
    <property type="match status" value="1"/>
</dbReference>
<dbReference type="PANTHER" id="PTHR36441:SF1">
    <property type="entry name" value="DUF503 DOMAIN-CONTAINING PROTEIN"/>
    <property type="match status" value="1"/>
</dbReference>
<dbReference type="Pfam" id="PF04456">
    <property type="entry name" value="DUF503"/>
    <property type="match status" value="1"/>
</dbReference>
<evidence type="ECO:0000313" key="1">
    <source>
        <dbReference type="EMBL" id="ADC88913.1"/>
    </source>
</evidence>
<reference evidence="2" key="1">
    <citation type="journal article" date="2010" name="Stand. Genomic Sci.">
        <title>Complete genome sequence of Thermocrinis albus type strain (HI 11/12T).</title>
        <authorList>
            <person name="Wirth R."/>
            <person name="Sikorski J."/>
            <person name="Brambilla E."/>
            <person name="Misra M."/>
            <person name="Lapidus A."/>
            <person name="Copeland A."/>
            <person name="Nolan M."/>
            <person name="Lucas S."/>
            <person name="Chen F."/>
            <person name="Tice H."/>
            <person name="Cheng J.F."/>
            <person name="Han C."/>
            <person name="Detter J.C."/>
            <person name="Tapia R."/>
            <person name="Bruce D."/>
            <person name="Goodwin L."/>
            <person name="Pitluck S."/>
            <person name="Pati A."/>
            <person name="Anderson I."/>
            <person name="Ivanova N."/>
            <person name="Mavromatis K."/>
            <person name="Mikhailova N."/>
            <person name="Chen A."/>
            <person name="Palaniappan K."/>
            <person name="Bilek Y."/>
            <person name="Hader T."/>
            <person name="Land M."/>
            <person name="Hauser L."/>
            <person name="Chang Y.J."/>
            <person name="Jeffries C.D."/>
            <person name="Tindall B.J."/>
            <person name="Rohde M."/>
            <person name="Goker M."/>
            <person name="Bristow J."/>
            <person name="Eisen J.A."/>
            <person name="Markowitz V."/>
            <person name="Hugenholtz P."/>
            <person name="Kyrpides N.C."/>
            <person name="Klenk H.P."/>
        </authorList>
    </citation>
    <scope>NUCLEOTIDE SEQUENCE [LARGE SCALE GENOMIC DNA]</scope>
    <source>
        <strain evidence="2">DSM 14484 / JCM 11386 / HI 11/12</strain>
    </source>
</reference>
<dbReference type="HOGENOM" id="CLU_149981_4_0_0"/>
<name>D3SP26_THEAH</name>
<dbReference type="InterPro" id="IPR036746">
    <property type="entry name" value="TT1725-like_sf"/>
</dbReference>